<evidence type="ECO:0000256" key="6">
    <source>
        <dbReference type="ARBA" id="ARBA00023004"/>
    </source>
</evidence>
<keyword evidence="12" id="KW-1185">Reference proteome</keyword>
<dbReference type="PROSITE" id="PS51820">
    <property type="entry name" value="PA14"/>
    <property type="match status" value="1"/>
</dbReference>
<evidence type="ECO:0000256" key="5">
    <source>
        <dbReference type="ARBA" id="ARBA00022982"/>
    </source>
</evidence>
<dbReference type="InterPro" id="IPR009056">
    <property type="entry name" value="Cyt_c-like_dom"/>
</dbReference>
<dbReference type="InterPro" id="IPR036909">
    <property type="entry name" value="Cyt_c-like_dom_sf"/>
</dbReference>
<keyword evidence="4 8" id="KW-0479">Metal-binding</keyword>
<dbReference type="Pfam" id="PF07691">
    <property type="entry name" value="PA14"/>
    <property type="match status" value="1"/>
</dbReference>
<feature type="domain" description="Cytochrome c" evidence="9">
    <location>
        <begin position="132"/>
        <end position="217"/>
    </location>
</feature>
<organism evidence="11 12">
    <name type="scientific">Paraglaciecola aquimarina</name>
    <dbReference type="NCBI Taxonomy" id="1235557"/>
    <lineage>
        <taxon>Bacteria</taxon>
        <taxon>Pseudomonadati</taxon>
        <taxon>Pseudomonadota</taxon>
        <taxon>Gammaproteobacteria</taxon>
        <taxon>Alteromonadales</taxon>
        <taxon>Alteromonadaceae</taxon>
        <taxon>Paraglaciecola</taxon>
    </lineage>
</organism>
<dbReference type="SUPFAM" id="SSF56988">
    <property type="entry name" value="Anthrax protective antigen"/>
    <property type="match status" value="1"/>
</dbReference>
<dbReference type="Gene3D" id="3.90.182.10">
    <property type="entry name" value="Toxin - Anthrax Protective Antigen,domain 1"/>
    <property type="match status" value="1"/>
</dbReference>
<evidence type="ECO:0000256" key="8">
    <source>
        <dbReference type="PROSITE-ProRule" id="PRU00433"/>
    </source>
</evidence>
<dbReference type="InterPro" id="IPR037524">
    <property type="entry name" value="PA14/GLEYA"/>
</dbReference>
<evidence type="ECO:0000256" key="2">
    <source>
        <dbReference type="ARBA" id="ARBA00022448"/>
    </source>
</evidence>
<reference evidence="11 12" key="1">
    <citation type="submission" date="2023-10" db="EMBL/GenBank/DDBJ databases">
        <title>Glaciecola aquimarina strain GGW-M5 nov., isolated from a coastal seawater.</title>
        <authorList>
            <person name="Bayburt H."/>
            <person name="Kim J.M."/>
            <person name="Choi B.J."/>
            <person name="Jeon C.O."/>
        </authorList>
    </citation>
    <scope>NUCLEOTIDE SEQUENCE [LARGE SCALE GENOMIC DNA]</scope>
    <source>
        <strain evidence="11 12">KCTC 32108</strain>
    </source>
</reference>
<keyword evidence="3 8" id="KW-0349">Heme</keyword>
<dbReference type="InterPro" id="IPR011658">
    <property type="entry name" value="PA14_dom"/>
</dbReference>
<protein>
    <recommendedName>
        <fullName evidence="1">Cytochrome c-551</fullName>
    </recommendedName>
    <alternativeName>
        <fullName evidence="7">Cytochrome c551</fullName>
    </alternativeName>
</protein>
<evidence type="ECO:0000256" key="1">
    <source>
        <dbReference type="ARBA" id="ARBA00021020"/>
    </source>
</evidence>
<dbReference type="Pfam" id="PF00034">
    <property type="entry name" value="Cytochrom_C"/>
    <property type="match status" value="1"/>
</dbReference>
<evidence type="ECO:0000313" key="11">
    <source>
        <dbReference type="EMBL" id="MDU0352917.1"/>
    </source>
</evidence>
<dbReference type="EMBL" id="JAWDIO010000002">
    <property type="protein sequence ID" value="MDU0352917.1"/>
    <property type="molecule type" value="Genomic_DNA"/>
</dbReference>
<name>A0ABU3SSG8_9ALTE</name>
<dbReference type="RefSeq" id="WP_316024621.1">
    <property type="nucleotide sequence ID" value="NZ_JAWDIO010000002.1"/>
</dbReference>
<evidence type="ECO:0000256" key="7">
    <source>
        <dbReference type="ARBA" id="ARBA00031244"/>
    </source>
</evidence>
<dbReference type="InterPro" id="IPR011042">
    <property type="entry name" value="6-blade_b-propeller_TolB-like"/>
</dbReference>
<keyword evidence="6 8" id="KW-0408">Iron</keyword>
<dbReference type="InterPro" id="IPR002324">
    <property type="entry name" value="Cyt_c_ID"/>
</dbReference>
<dbReference type="Pfam" id="PF06439">
    <property type="entry name" value="3keto-disac_hyd"/>
    <property type="match status" value="1"/>
</dbReference>
<keyword evidence="2" id="KW-0813">Transport</keyword>
<feature type="domain" description="PA14" evidence="10">
    <location>
        <begin position="252"/>
        <end position="392"/>
    </location>
</feature>
<keyword evidence="5" id="KW-0249">Electron transport</keyword>
<dbReference type="Gene3D" id="2.120.10.30">
    <property type="entry name" value="TolB, C-terminal domain"/>
    <property type="match status" value="1"/>
</dbReference>
<dbReference type="SUPFAM" id="SSF46626">
    <property type="entry name" value="Cytochrome c"/>
    <property type="match status" value="1"/>
</dbReference>
<dbReference type="SUPFAM" id="SSF63825">
    <property type="entry name" value="YWTD domain"/>
    <property type="match status" value="1"/>
</dbReference>
<evidence type="ECO:0000259" key="10">
    <source>
        <dbReference type="PROSITE" id="PS51820"/>
    </source>
</evidence>
<dbReference type="PANTHER" id="PTHR33546">
    <property type="entry name" value="LARGE, MULTIFUNCTIONAL SECRETED PROTEIN-RELATED"/>
    <property type="match status" value="1"/>
</dbReference>
<evidence type="ECO:0000313" key="12">
    <source>
        <dbReference type="Proteomes" id="UP001247805"/>
    </source>
</evidence>
<gene>
    <name evidence="11" type="ORF">RS130_02355</name>
</gene>
<dbReference type="PRINTS" id="PR00606">
    <property type="entry name" value="CYTCHROMECID"/>
</dbReference>
<evidence type="ECO:0000259" key="9">
    <source>
        <dbReference type="PROSITE" id="PS51007"/>
    </source>
</evidence>
<proteinExistence type="predicted"/>
<sequence length="967" mass="106342">MAQARWSVKSGKVSYHGHQLNQQNVSLLYQAKGQLNGQAWQAEITEIPSATIDTKANGTAISYTRTFTVSGLPDSLTLNIEDIKAGANTQTTGQAEYYANSQSLTLQNGKSSFTSRFSAIEKSALAAATPIQEIHPGLALIQNSDCAACHNPEVKTVGPSYAAIAQRYFTISGAKEQLSQKIITGGAGNWGDVPMTPHAQLSQGDAKLMLDYIFSLHTKDATQGDNNNVLLGKPSVAITFQASTPELTTDTTGAFIYQTGLLNGDPDEEHARTSTPSLGAHVSQIHFPNTENLGPTSNDFMYQVKTNLTLEQDLNTTIRLVSDDGAYLYLNNERIINNWGFHAAEPKDAEVKLAAGIHPIEIIYFQAGGGGALSLQWLNPESKQFEVIPANMLQVTKNDIKQVKAIVTDPDIIKSVPGDQQEVAGVHPSFDLSQARPDEFKPMVGGIDFMPDGRMVVTTWDPEGSVYLVDNYQSSPEQINVTRIAKGLAEPLGVKVVDGDIYVLQKQELTRLVDSNNDGFMDKYELVSNDWAATDNFHEFAFGLEYEDGYFYGALATAILPGGASADPQAPSRGKVIKIAKDTGEVEFIAHGLRTPNSIGRGIDNKLFIADNQGDWLPACKIVELTPGAWYGSRSVDFEGTANLTETLPVVWLPQGDIGNSASQPAPLNIGPYQNQMIHGDVTHGGIKRVFAERVDGRLQGAVFRFSQGLEAGVNRLMWAPNGSLIVGGVGNPGNWAHGQKLWYGLQSLTYNQHSTFEMLSVSARSDGFEITLTEPIKQNRVVQADDFEIQQWYFEPTAEYGGPKKDQRQLAIQALTLSDDRTKIQIKLDGLKENHVVYFRIKRAFESENNHQLWSTEAWYTLNKIPQDKPVELNPAYAIQHNVLSESEIAQGWQLLFDGQSLGHFRNYNQQTIGKRWGLDDGSLFFAGRTPQETGWQTIDGGDLVITPQPVENYELNLEWKVQPEW</sequence>
<evidence type="ECO:0000256" key="3">
    <source>
        <dbReference type="ARBA" id="ARBA00022617"/>
    </source>
</evidence>
<dbReference type="InterPro" id="IPR010496">
    <property type="entry name" value="AL/BT2_dom"/>
</dbReference>
<dbReference type="PROSITE" id="PS51007">
    <property type="entry name" value="CYTC"/>
    <property type="match status" value="1"/>
</dbReference>
<dbReference type="SMART" id="SM00758">
    <property type="entry name" value="PA14"/>
    <property type="match status" value="1"/>
</dbReference>
<dbReference type="Gene3D" id="1.10.760.10">
    <property type="entry name" value="Cytochrome c-like domain"/>
    <property type="match status" value="1"/>
</dbReference>
<dbReference type="Gene3D" id="2.60.120.560">
    <property type="entry name" value="Exo-inulinase, domain 1"/>
    <property type="match status" value="1"/>
</dbReference>
<dbReference type="Proteomes" id="UP001247805">
    <property type="component" value="Unassembled WGS sequence"/>
</dbReference>
<dbReference type="PANTHER" id="PTHR33546:SF1">
    <property type="entry name" value="LARGE, MULTIFUNCTIONAL SECRETED PROTEIN"/>
    <property type="match status" value="1"/>
</dbReference>
<comment type="caution">
    <text evidence="11">The sequence shown here is derived from an EMBL/GenBank/DDBJ whole genome shotgun (WGS) entry which is preliminary data.</text>
</comment>
<evidence type="ECO:0000256" key="4">
    <source>
        <dbReference type="ARBA" id="ARBA00022723"/>
    </source>
</evidence>
<accession>A0ABU3SSG8</accession>